<name>A0A445JF27_GLYSO</name>
<feature type="transmembrane region" description="Helical" evidence="1">
    <location>
        <begin position="46"/>
        <end position="65"/>
    </location>
</feature>
<dbReference type="EMBL" id="QZWG01000008">
    <property type="protein sequence ID" value="RZB97038.1"/>
    <property type="molecule type" value="Genomic_DNA"/>
</dbReference>
<proteinExistence type="predicted"/>
<evidence type="ECO:0000313" key="4">
    <source>
        <dbReference type="Proteomes" id="UP000289340"/>
    </source>
</evidence>
<dbReference type="AlphaFoldDB" id="A0A445JF27"/>
<feature type="signal peptide" evidence="2">
    <location>
        <begin position="1"/>
        <end position="22"/>
    </location>
</feature>
<dbReference type="PANTHER" id="PTHR34672:SF2">
    <property type="entry name" value="ARABINOGALACTAN PROTEIN 23"/>
    <property type="match status" value="1"/>
</dbReference>
<dbReference type="PANTHER" id="PTHR34672">
    <property type="entry name" value="POLLEN-SPECIFIC ARABINOGALACTA PROTEIN BAN102"/>
    <property type="match status" value="1"/>
</dbReference>
<evidence type="ECO:0000313" key="3">
    <source>
        <dbReference type="EMBL" id="RZB97038.1"/>
    </source>
</evidence>
<dbReference type="InterPro" id="IPR044702">
    <property type="entry name" value="AGP23/40"/>
</dbReference>
<comment type="caution">
    <text evidence="3">The sequence shown here is derived from an EMBL/GenBank/DDBJ whole genome shotgun (WGS) entry which is preliminary data.</text>
</comment>
<organism evidence="3 4">
    <name type="scientific">Glycine soja</name>
    <name type="common">Wild soybean</name>
    <dbReference type="NCBI Taxonomy" id="3848"/>
    <lineage>
        <taxon>Eukaryota</taxon>
        <taxon>Viridiplantae</taxon>
        <taxon>Streptophyta</taxon>
        <taxon>Embryophyta</taxon>
        <taxon>Tracheophyta</taxon>
        <taxon>Spermatophyta</taxon>
        <taxon>Magnoliopsida</taxon>
        <taxon>eudicotyledons</taxon>
        <taxon>Gunneridae</taxon>
        <taxon>Pentapetalae</taxon>
        <taxon>rosids</taxon>
        <taxon>fabids</taxon>
        <taxon>Fabales</taxon>
        <taxon>Fabaceae</taxon>
        <taxon>Papilionoideae</taxon>
        <taxon>50 kb inversion clade</taxon>
        <taxon>NPAAA clade</taxon>
        <taxon>indigoferoid/millettioid clade</taxon>
        <taxon>Phaseoleae</taxon>
        <taxon>Glycine</taxon>
        <taxon>Glycine subgen. Soja</taxon>
    </lineage>
</organism>
<keyword evidence="1" id="KW-0472">Membrane</keyword>
<evidence type="ECO:0000256" key="1">
    <source>
        <dbReference type="SAM" id="Phobius"/>
    </source>
</evidence>
<keyword evidence="1" id="KW-1133">Transmembrane helix</keyword>
<feature type="chain" id="PRO_5019537958" description="Arabinogalactan peptide 23" evidence="2">
    <location>
        <begin position="23"/>
        <end position="67"/>
    </location>
</feature>
<gene>
    <name evidence="3" type="ORF">D0Y65_020637</name>
</gene>
<sequence length="67" mass="6809">MEKKKVACVVLLVVTSISTAMAHAGHDKAEAPAIVPAPALAPKGGVAALGPFLGASLLSFLGYYLQF</sequence>
<keyword evidence="1" id="KW-0812">Transmembrane</keyword>
<keyword evidence="2" id="KW-0732">Signal</keyword>
<evidence type="ECO:0008006" key="5">
    <source>
        <dbReference type="Google" id="ProtNLM"/>
    </source>
</evidence>
<dbReference type="Proteomes" id="UP000289340">
    <property type="component" value="Chromosome 8"/>
</dbReference>
<keyword evidence="4" id="KW-1185">Reference proteome</keyword>
<reference evidence="3 4" key="1">
    <citation type="submission" date="2018-09" db="EMBL/GenBank/DDBJ databases">
        <title>A high-quality reference genome of wild soybean provides a powerful tool to mine soybean genomes.</title>
        <authorList>
            <person name="Xie M."/>
            <person name="Chung C.Y.L."/>
            <person name="Li M.-W."/>
            <person name="Wong F.-L."/>
            <person name="Chan T.-F."/>
            <person name="Lam H.-M."/>
        </authorList>
    </citation>
    <scope>NUCLEOTIDE SEQUENCE [LARGE SCALE GENOMIC DNA]</scope>
    <source>
        <strain evidence="4">cv. W05</strain>
        <tissue evidence="3">Hypocotyl of etiolated seedlings</tissue>
    </source>
</reference>
<accession>A0A445JF27</accession>
<evidence type="ECO:0000256" key="2">
    <source>
        <dbReference type="SAM" id="SignalP"/>
    </source>
</evidence>
<protein>
    <recommendedName>
        <fullName evidence="5">Arabinogalactan peptide 23</fullName>
    </recommendedName>
</protein>